<evidence type="ECO:0000313" key="2">
    <source>
        <dbReference type="Proteomes" id="UP000000305"/>
    </source>
</evidence>
<reference evidence="1 2" key="1">
    <citation type="journal article" date="2011" name="Science">
        <title>The ecoresponsive genome of Daphnia pulex.</title>
        <authorList>
            <person name="Colbourne J.K."/>
            <person name="Pfrender M.E."/>
            <person name="Gilbert D."/>
            <person name="Thomas W.K."/>
            <person name="Tucker A."/>
            <person name="Oakley T.H."/>
            <person name="Tokishita S."/>
            <person name="Aerts A."/>
            <person name="Arnold G.J."/>
            <person name="Basu M.K."/>
            <person name="Bauer D.J."/>
            <person name="Caceres C.E."/>
            <person name="Carmel L."/>
            <person name="Casola C."/>
            <person name="Choi J.H."/>
            <person name="Detter J.C."/>
            <person name="Dong Q."/>
            <person name="Dusheyko S."/>
            <person name="Eads B.D."/>
            <person name="Frohlich T."/>
            <person name="Geiler-Samerotte K.A."/>
            <person name="Gerlach D."/>
            <person name="Hatcher P."/>
            <person name="Jogdeo S."/>
            <person name="Krijgsveld J."/>
            <person name="Kriventseva E.V."/>
            <person name="Kultz D."/>
            <person name="Laforsch C."/>
            <person name="Lindquist E."/>
            <person name="Lopez J."/>
            <person name="Manak J.R."/>
            <person name="Muller J."/>
            <person name="Pangilinan J."/>
            <person name="Patwardhan R.P."/>
            <person name="Pitluck S."/>
            <person name="Pritham E.J."/>
            <person name="Rechtsteiner A."/>
            <person name="Rho M."/>
            <person name="Rogozin I.B."/>
            <person name="Sakarya O."/>
            <person name="Salamov A."/>
            <person name="Schaack S."/>
            <person name="Shapiro H."/>
            <person name="Shiga Y."/>
            <person name="Skalitzky C."/>
            <person name="Smith Z."/>
            <person name="Souvorov A."/>
            <person name="Sung W."/>
            <person name="Tang Z."/>
            <person name="Tsuchiya D."/>
            <person name="Tu H."/>
            <person name="Vos H."/>
            <person name="Wang M."/>
            <person name="Wolf Y.I."/>
            <person name="Yamagata H."/>
            <person name="Yamada T."/>
            <person name="Ye Y."/>
            <person name="Shaw J.R."/>
            <person name="Andrews J."/>
            <person name="Crease T.J."/>
            <person name="Tang H."/>
            <person name="Lucas S.M."/>
            <person name="Robertson H.M."/>
            <person name="Bork P."/>
            <person name="Koonin E.V."/>
            <person name="Zdobnov E.M."/>
            <person name="Grigoriev I.V."/>
            <person name="Lynch M."/>
            <person name="Boore J.L."/>
        </authorList>
    </citation>
    <scope>NUCLEOTIDE SEQUENCE [LARGE SCALE GENOMIC DNA]</scope>
</reference>
<dbReference type="HOGENOM" id="CLU_1171658_0_0_1"/>
<dbReference type="AlphaFoldDB" id="E9HZX4"/>
<accession>E9HZX4</accession>
<evidence type="ECO:0000313" key="1">
    <source>
        <dbReference type="EMBL" id="EFX62706.1"/>
    </source>
</evidence>
<proteinExistence type="predicted"/>
<gene>
    <name evidence="1" type="ORF">DAPPUDRAFT_336566</name>
</gene>
<dbReference type="InParanoid" id="E9HZX4"/>
<sequence>MDHIQPEEGEILEGESGYQKKVLSILDAILSALRGIRGEGVTCEAVMKNNMEHFKTVVKSQLSLPILVPEEISVLNAALCDMELSICLCCVQIQNLRTLGSKDKIAKAVLIAIFSRSLCSKVQWKKRGKDLRIGIGHLINLVAVFGVLEMHKQPQLAVSAVVCAVQNARRYHGYEYAKSVTAAACSSTQIDELDDEEECHSRADKEKNMAIDRRMLELSKAILEYNPPNGSYQQKKK</sequence>
<protein>
    <submittedName>
        <fullName evidence="1">Uncharacterized protein</fullName>
    </submittedName>
</protein>
<dbReference type="Proteomes" id="UP000000305">
    <property type="component" value="Unassembled WGS sequence"/>
</dbReference>
<organism evidence="1 2">
    <name type="scientific">Daphnia pulex</name>
    <name type="common">Water flea</name>
    <dbReference type="NCBI Taxonomy" id="6669"/>
    <lineage>
        <taxon>Eukaryota</taxon>
        <taxon>Metazoa</taxon>
        <taxon>Ecdysozoa</taxon>
        <taxon>Arthropoda</taxon>
        <taxon>Crustacea</taxon>
        <taxon>Branchiopoda</taxon>
        <taxon>Diplostraca</taxon>
        <taxon>Cladocera</taxon>
        <taxon>Anomopoda</taxon>
        <taxon>Daphniidae</taxon>
        <taxon>Daphnia</taxon>
    </lineage>
</organism>
<dbReference type="PhylomeDB" id="E9HZX4"/>
<dbReference type="OrthoDB" id="6376597at2759"/>
<dbReference type="KEGG" id="dpx:DAPPUDRAFT_336566"/>
<dbReference type="EMBL" id="GL733430">
    <property type="protein sequence ID" value="EFX62706.1"/>
    <property type="molecule type" value="Genomic_DNA"/>
</dbReference>
<name>E9HZX4_DAPPU</name>
<keyword evidence="2" id="KW-1185">Reference proteome</keyword>